<feature type="compositionally biased region" description="Basic and acidic residues" evidence="1">
    <location>
        <begin position="321"/>
        <end position="330"/>
    </location>
</feature>
<organism evidence="2 3">
    <name type="scientific">Hibiscus sabdariffa</name>
    <name type="common">roselle</name>
    <dbReference type="NCBI Taxonomy" id="183260"/>
    <lineage>
        <taxon>Eukaryota</taxon>
        <taxon>Viridiplantae</taxon>
        <taxon>Streptophyta</taxon>
        <taxon>Embryophyta</taxon>
        <taxon>Tracheophyta</taxon>
        <taxon>Spermatophyta</taxon>
        <taxon>Magnoliopsida</taxon>
        <taxon>eudicotyledons</taxon>
        <taxon>Gunneridae</taxon>
        <taxon>Pentapetalae</taxon>
        <taxon>rosids</taxon>
        <taxon>malvids</taxon>
        <taxon>Malvales</taxon>
        <taxon>Malvaceae</taxon>
        <taxon>Malvoideae</taxon>
        <taxon>Hibiscus</taxon>
    </lineage>
</organism>
<comment type="caution">
    <text evidence="2">The sequence shown here is derived from an EMBL/GenBank/DDBJ whole genome shotgun (WGS) entry which is preliminary data.</text>
</comment>
<proteinExistence type="predicted"/>
<evidence type="ECO:0000313" key="2">
    <source>
        <dbReference type="EMBL" id="KAK8996334.1"/>
    </source>
</evidence>
<gene>
    <name evidence="2" type="ORF">V6N11_076571</name>
</gene>
<protein>
    <submittedName>
        <fullName evidence="2">Uncharacterized protein</fullName>
    </submittedName>
</protein>
<evidence type="ECO:0000313" key="3">
    <source>
        <dbReference type="Proteomes" id="UP001396334"/>
    </source>
</evidence>
<accession>A0ABR2Q713</accession>
<evidence type="ECO:0000256" key="1">
    <source>
        <dbReference type="SAM" id="MobiDB-lite"/>
    </source>
</evidence>
<feature type="compositionally biased region" description="Basic and acidic residues" evidence="1">
    <location>
        <begin position="172"/>
        <end position="181"/>
    </location>
</feature>
<feature type="region of interest" description="Disordered" evidence="1">
    <location>
        <begin position="1"/>
        <end position="33"/>
    </location>
</feature>
<dbReference type="Proteomes" id="UP001396334">
    <property type="component" value="Unassembled WGS sequence"/>
</dbReference>
<feature type="region of interest" description="Disordered" evidence="1">
    <location>
        <begin position="274"/>
        <end position="330"/>
    </location>
</feature>
<feature type="region of interest" description="Disordered" evidence="1">
    <location>
        <begin position="160"/>
        <end position="181"/>
    </location>
</feature>
<reference evidence="2 3" key="1">
    <citation type="journal article" date="2024" name="G3 (Bethesda)">
        <title>Genome assembly of Hibiscus sabdariffa L. provides insights into metabolisms of medicinal natural products.</title>
        <authorList>
            <person name="Kim T."/>
        </authorList>
    </citation>
    <scope>NUCLEOTIDE SEQUENCE [LARGE SCALE GENOMIC DNA]</scope>
    <source>
        <strain evidence="2">TK-2024</strain>
        <tissue evidence="2">Old leaves</tissue>
    </source>
</reference>
<feature type="compositionally biased region" description="Basic and acidic residues" evidence="1">
    <location>
        <begin position="302"/>
        <end position="314"/>
    </location>
</feature>
<sequence length="330" mass="36112">MHDITPTSEVADVSMDDPRSAPGNSNTPSSFAEDDIVVMEDDYVIDQSNKIPSIKFLNRVHEKIDNSMCNTIIESCGITDGQGQSDESLINREGASGVASLEPNEGEFGSCFIALVVEDEVDVRETNLMGNDTSHDKMPPLNVACNKGLMTAFNQPQVSKNAAYRKSNPPKKSKEVARGDDKAKLTHVSIDQDVVIISQDNAGNSYRHTTITLMEKRYETPRSSGGKIVKARGYVGRVSLEGHRRVFSLRKPLEIPSRSQPSLHDWMSNLSSQWEVPSSSENPGADGFTCMSQLGDGSDPSVSEHETAHDKEPLELVGADLRGDQETMEQ</sequence>
<keyword evidence="3" id="KW-1185">Reference proteome</keyword>
<name>A0ABR2Q713_9ROSI</name>
<dbReference type="EMBL" id="JBBPBN010000045">
    <property type="protein sequence ID" value="KAK8996334.1"/>
    <property type="molecule type" value="Genomic_DNA"/>
</dbReference>